<comment type="cofactor">
    <cofactor evidence="2">
        <name>Mg(2+)</name>
        <dbReference type="ChEBI" id="CHEBI:18420"/>
    </cofactor>
</comment>
<sequence length="215" mass="24749">MAQKPRFYVVWKGRKPGIYTTWAEAEAQVKGFAGAKFKAFDSLKAAQAAREAESREGSYREFVKPKVERRTLWQNLPPEERPIVDSFSVDAACSGNPGRLEYRCIDNRTGQVVFEEGPFQDGTNNVGEFLAIVQALAWCRKRGLNLPIYSDSRVAISWVRQKKCKTNLKPTERNQKLFDLIRRAERWLAENPYENPVLEWNSKLWGQISADYGRK</sequence>
<keyword evidence="9 12" id="KW-0255">Endonuclease</keyword>
<dbReference type="InterPro" id="IPR037056">
    <property type="entry name" value="RNase_H1_N_sf"/>
</dbReference>
<feature type="domain" description="RNase H type-1" evidence="14">
    <location>
        <begin position="81"/>
        <end position="215"/>
    </location>
</feature>
<dbReference type="RefSeq" id="WP_013158933.1">
    <property type="nucleotide sequence ID" value="NC_014212.1"/>
</dbReference>
<dbReference type="Proteomes" id="UP000001916">
    <property type="component" value="Chromosome"/>
</dbReference>
<feature type="binding site" evidence="13">
    <location>
        <position position="128"/>
    </location>
    <ligand>
        <name>Mg(2+)</name>
        <dbReference type="ChEBI" id="CHEBI:18420"/>
        <label>2</label>
    </ligand>
</feature>
<dbReference type="SUPFAM" id="SSF53098">
    <property type="entry name" value="Ribonuclease H-like"/>
    <property type="match status" value="1"/>
</dbReference>
<dbReference type="InterPro" id="IPR017290">
    <property type="entry name" value="RNase_H_bac"/>
</dbReference>
<evidence type="ECO:0000256" key="8">
    <source>
        <dbReference type="ARBA" id="ARBA00022723"/>
    </source>
</evidence>
<evidence type="ECO:0000256" key="6">
    <source>
        <dbReference type="ARBA" id="ARBA00017721"/>
    </source>
</evidence>
<dbReference type="GO" id="GO:0004523">
    <property type="term" value="F:RNA-DNA hybrid ribonuclease activity"/>
    <property type="evidence" value="ECO:0007669"/>
    <property type="project" value="UniProtKB-UniRule"/>
</dbReference>
<dbReference type="GO" id="GO:0046872">
    <property type="term" value="F:metal ion binding"/>
    <property type="evidence" value="ECO:0007669"/>
    <property type="project" value="UniProtKB-KW"/>
</dbReference>
<dbReference type="Gene3D" id="3.30.420.10">
    <property type="entry name" value="Ribonuclease H-like superfamily/Ribonuclease H"/>
    <property type="match status" value="1"/>
</dbReference>
<feature type="binding site" evidence="13">
    <location>
        <position position="151"/>
    </location>
    <ligand>
        <name>Mg(2+)</name>
        <dbReference type="ChEBI" id="CHEBI:18420"/>
        <label>2</label>
    </ligand>
</feature>
<dbReference type="OrthoDB" id="9811552at2"/>
<evidence type="ECO:0000256" key="2">
    <source>
        <dbReference type="ARBA" id="ARBA00001946"/>
    </source>
</evidence>
<dbReference type="InterPro" id="IPR011320">
    <property type="entry name" value="RNase_H1_N"/>
</dbReference>
<keyword evidence="13" id="KW-0464">Manganese</keyword>
<dbReference type="FunFam" id="3.40.970.10:FF:000002">
    <property type="entry name" value="Ribonuclease H"/>
    <property type="match status" value="1"/>
</dbReference>
<protein>
    <recommendedName>
        <fullName evidence="6 12">Ribonuclease H</fullName>
        <ecNumber evidence="5 12">3.1.26.4</ecNumber>
    </recommendedName>
</protein>
<reference evidence="15 16" key="1">
    <citation type="journal article" date="2010" name="Stand. Genomic Sci.">
        <title>Complete genome sequence of Meiothermus silvanus type strain (VI-R2).</title>
        <authorList>
            <person name="Sikorski J."/>
            <person name="Tindall B.J."/>
            <person name="Lowry S."/>
            <person name="Lucas S."/>
            <person name="Nolan M."/>
            <person name="Copeland A."/>
            <person name="Glavina Del Rio T."/>
            <person name="Tice H."/>
            <person name="Cheng J.F."/>
            <person name="Han C."/>
            <person name="Pitluck S."/>
            <person name="Liolios K."/>
            <person name="Ivanova N."/>
            <person name="Mavromatis K."/>
            <person name="Mikhailova N."/>
            <person name="Pati A."/>
            <person name="Goodwin L."/>
            <person name="Chen A."/>
            <person name="Palaniappan K."/>
            <person name="Land M."/>
            <person name="Hauser L."/>
            <person name="Chang Y.J."/>
            <person name="Jeffries C.D."/>
            <person name="Rohde M."/>
            <person name="Goker M."/>
            <person name="Woyke T."/>
            <person name="Bristow J."/>
            <person name="Eisen J.A."/>
            <person name="Markowitz V."/>
            <person name="Hugenholtz P."/>
            <person name="Kyrpides N.C."/>
            <person name="Klenk H.P."/>
            <person name="Lapidus A."/>
        </authorList>
    </citation>
    <scope>NUCLEOTIDE SEQUENCE [LARGE SCALE GENOMIC DNA]</scope>
    <source>
        <strain evidence="16">ATCC 700542 / DSM 9946 / VI-R2</strain>
    </source>
</reference>
<comment type="catalytic activity">
    <reaction evidence="1 12">
        <text>Endonucleolytic cleavage to 5'-phosphomonoester.</text>
        <dbReference type="EC" id="3.1.26.4"/>
    </reaction>
</comment>
<dbReference type="SUPFAM" id="SSF55658">
    <property type="entry name" value="L9 N-domain-like"/>
    <property type="match status" value="1"/>
</dbReference>
<name>D7BB18_ALLS1</name>
<dbReference type="PANTHER" id="PTHR10642">
    <property type="entry name" value="RIBONUCLEASE H1"/>
    <property type="match status" value="1"/>
</dbReference>
<organism evidence="15 16">
    <name type="scientific">Allomeiothermus silvanus (strain ATCC 700542 / DSM 9946 / NBRC 106475 / NCIMB 13440 / VI-R2)</name>
    <name type="common">Thermus silvanus</name>
    <dbReference type="NCBI Taxonomy" id="526227"/>
    <lineage>
        <taxon>Bacteria</taxon>
        <taxon>Thermotogati</taxon>
        <taxon>Deinococcota</taxon>
        <taxon>Deinococci</taxon>
        <taxon>Thermales</taxon>
        <taxon>Thermaceae</taxon>
        <taxon>Allomeiothermus</taxon>
    </lineage>
</organism>
<dbReference type="InterPro" id="IPR002156">
    <property type="entry name" value="RNaseH_domain"/>
</dbReference>
<evidence type="ECO:0000256" key="9">
    <source>
        <dbReference type="ARBA" id="ARBA00022759"/>
    </source>
</evidence>
<feature type="binding site" evidence="13">
    <location>
        <position position="90"/>
    </location>
    <ligand>
        <name>Mg(2+)</name>
        <dbReference type="ChEBI" id="CHEBI:18420"/>
        <label>1</label>
    </ligand>
</feature>
<evidence type="ECO:0000256" key="10">
    <source>
        <dbReference type="ARBA" id="ARBA00022801"/>
    </source>
</evidence>
<comment type="similarity">
    <text evidence="4 12">Belongs to the RNase H family.</text>
</comment>
<dbReference type="EMBL" id="CP002042">
    <property type="protein sequence ID" value="ADH64392.1"/>
    <property type="molecule type" value="Genomic_DNA"/>
</dbReference>
<keyword evidence="7 12" id="KW-0540">Nuclease</keyword>
<dbReference type="InterPro" id="IPR050092">
    <property type="entry name" value="RNase_H"/>
</dbReference>
<evidence type="ECO:0000256" key="3">
    <source>
        <dbReference type="ARBA" id="ARBA00004065"/>
    </source>
</evidence>
<evidence type="ECO:0000259" key="14">
    <source>
        <dbReference type="PROSITE" id="PS50879"/>
    </source>
</evidence>
<dbReference type="Pfam" id="PF00075">
    <property type="entry name" value="RNase_H"/>
    <property type="match status" value="1"/>
</dbReference>
<evidence type="ECO:0000256" key="11">
    <source>
        <dbReference type="ARBA" id="ARBA00022842"/>
    </source>
</evidence>
<dbReference type="eggNOG" id="COG3341">
    <property type="taxonomic scope" value="Bacteria"/>
</dbReference>
<dbReference type="GO" id="GO:0005737">
    <property type="term" value="C:cytoplasm"/>
    <property type="evidence" value="ECO:0007669"/>
    <property type="project" value="UniProtKB-SubCell"/>
</dbReference>
<proteinExistence type="inferred from homology"/>
<evidence type="ECO:0000313" key="15">
    <source>
        <dbReference type="EMBL" id="ADH64392.1"/>
    </source>
</evidence>
<evidence type="ECO:0000256" key="5">
    <source>
        <dbReference type="ARBA" id="ARBA00012180"/>
    </source>
</evidence>
<dbReference type="eggNOG" id="COG0328">
    <property type="taxonomic scope" value="Bacteria"/>
</dbReference>
<gene>
    <name evidence="15" type="ordered locus">Mesil_2542</name>
</gene>
<keyword evidence="10 12" id="KW-0378">Hydrolase</keyword>
<comment type="function">
    <text evidence="3 12">Endonuclease that specifically degrades the RNA of RNA-DNA hybrids.</text>
</comment>
<evidence type="ECO:0000256" key="12">
    <source>
        <dbReference type="PIRNR" id="PIRNR037839"/>
    </source>
</evidence>
<evidence type="ECO:0000313" key="16">
    <source>
        <dbReference type="Proteomes" id="UP000001916"/>
    </source>
</evidence>
<dbReference type="GO" id="GO:0043137">
    <property type="term" value="P:DNA replication, removal of RNA primer"/>
    <property type="evidence" value="ECO:0007669"/>
    <property type="project" value="TreeGrafter"/>
</dbReference>
<feature type="binding site" evidence="13">
    <location>
        <position position="211"/>
    </location>
    <ligand>
        <name>Mg(2+)</name>
        <dbReference type="ChEBI" id="CHEBI:18420"/>
        <label>1</label>
    </ligand>
</feature>
<dbReference type="InterPro" id="IPR012337">
    <property type="entry name" value="RNaseH-like_sf"/>
</dbReference>
<keyword evidence="8 12" id="KW-0479">Metal-binding</keyword>
<dbReference type="InterPro" id="IPR009027">
    <property type="entry name" value="Ribosomal_bL9/RNase_H1_N"/>
</dbReference>
<dbReference type="GO" id="GO:0003676">
    <property type="term" value="F:nucleic acid binding"/>
    <property type="evidence" value="ECO:0007669"/>
    <property type="project" value="UniProtKB-UniRule"/>
</dbReference>
<accession>D7BB18</accession>
<evidence type="ECO:0000256" key="4">
    <source>
        <dbReference type="ARBA" id="ARBA00005300"/>
    </source>
</evidence>
<dbReference type="InterPro" id="IPR036397">
    <property type="entry name" value="RNaseH_sf"/>
</dbReference>
<dbReference type="KEGG" id="msv:Mesil_2542"/>
<dbReference type="AlphaFoldDB" id="D7BB18"/>
<dbReference type="PIRSF" id="PIRSF037839">
    <property type="entry name" value="Ribonuclease_H"/>
    <property type="match status" value="1"/>
</dbReference>
<dbReference type="PANTHER" id="PTHR10642:SF26">
    <property type="entry name" value="RIBONUCLEASE H1"/>
    <property type="match status" value="1"/>
</dbReference>
<keyword evidence="11 12" id="KW-0460">Magnesium</keyword>
<comment type="cofactor">
    <cofactor evidence="13">
        <name>Mn(2+)</name>
        <dbReference type="ChEBI" id="CHEBI:29035"/>
    </cofactor>
    <cofactor evidence="13">
        <name>Mg(2+)</name>
        <dbReference type="ChEBI" id="CHEBI:18420"/>
    </cofactor>
    <text evidence="13">Binds 2 metal ions per subunit. Manganese or magnesium.</text>
</comment>
<keyword evidence="16" id="KW-1185">Reference proteome</keyword>
<comment type="subcellular location">
    <subcellularLocation>
        <location evidence="12">Cytoplasm</location>
    </subcellularLocation>
</comment>
<dbReference type="Pfam" id="PF01693">
    <property type="entry name" value="Cauli_VI"/>
    <property type="match status" value="1"/>
</dbReference>
<dbReference type="Gene3D" id="3.40.970.10">
    <property type="entry name" value="Ribonuclease H1, N-terminal domain"/>
    <property type="match status" value="1"/>
</dbReference>
<keyword evidence="12" id="KW-0963">Cytoplasm</keyword>
<evidence type="ECO:0000256" key="1">
    <source>
        <dbReference type="ARBA" id="ARBA00000077"/>
    </source>
</evidence>
<evidence type="ECO:0000256" key="13">
    <source>
        <dbReference type="PIRSR" id="PIRSR037839-1"/>
    </source>
</evidence>
<dbReference type="PROSITE" id="PS50879">
    <property type="entry name" value="RNASE_H_1"/>
    <property type="match status" value="1"/>
</dbReference>
<dbReference type="EC" id="3.1.26.4" evidence="5 12"/>
<evidence type="ECO:0000256" key="7">
    <source>
        <dbReference type="ARBA" id="ARBA00022722"/>
    </source>
</evidence>
<dbReference type="HOGENOM" id="CLU_080985_1_0_0"/>